<dbReference type="InterPro" id="IPR033480">
    <property type="entry name" value="sCache_2"/>
</dbReference>
<name>A0A7X2D2R2_9PROT</name>
<evidence type="ECO:0000313" key="8">
    <source>
        <dbReference type="EMBL" id="MQX36534.1"/>
    </source>
</evidence>
<evidence type="ECO:0000256" key="2">
    <source>
        <dbReference type="ARBA" id="ARBA00022475"/>
    </source>
</evidence>
<evidence type="ECO:0000256" key="4">
    <source>
        <dbReference type="ARBA" id="ARBA00022989"/>
    </source>
</evidence>
<comment type="caution">
    <text evidence="8">The sequence shown here is derived from an EMBL/GenBank/DDBJ whole genome shotgun (WGS) entry which is preliminary data.</text>
</comment>
<dbReference type="OrthoDB" id="8454481at2"/>
<keyword evidence="2" id="KW-1003">Cell membrane</keyword>
<proteinExistence type="predicted"/>
<keyword evidence="9" id="KW-1185">Reference proteome</keyword>
<evidence type="ECO:0000256" key="5">
    <source>
        <dbReference type="ARBA" id="ARBA00023136"/>
    </source>
</evidence>
<feature type="chain" id="PRO_5031530300" evidence="6">
    <location>
        <begin position="35"/>
        <end position="192"/>
    </location>
</feature>
<comment type="subcellular location">
    <subcellularLocation>
        <location evidence="1">Cell membrane</location>
        <topology evidence="1">Multi-pass membrane protein</topology>
    </subcellularLocation>
</comment>
<evidence type="ECO:0000313" key="9">
    <source>
        <dbReference type="Proteomes" id="UP000434582"/>
    </source>
</evidence>
<evidence type="ECO:0000256" key="1">
    <source>
        <dbReference type="ARBA" id="ARBA00004651"/>
    </source>
</evidence>
<feature type="domain" description="Single Cache" evidence="7">
    <location>
        <begin position="31"/>
        <end position="117"/>
    </location>
</feature>
<dbReference type="Gene3D" id="3.30.450.20">
    <property type="entry name" value="PAS domain"/>
    <property type="match status" value="1"/>
</dbReference>
<dbReference type="GO" id="GO:0005886">
    <property type="term" value="C:plasma membrane"/>
    <property type="evidence" value="ECO:0007669"/>
    <property type="project" value="UniProtKB-SubCell"/>
</dbReference>
<keyword evidence="6" id="KW-0732">Signal</keyword>
<keyword evidence="4" id="KW-1133">Transmembrane helix</keyword>
<organism evidence="8 9">
    <name type="scientific">Roseospira navarrensis</name>
    <dbReference type="NCBI Taxonomy" id="140058"/>
    <lineage>
        <taxon>Bacteria</taxon>
        <taxon>Pseudomonadati</taxon>
        <taxon>Pseudomonadota</taxon>
        <taxon>Alphaproteobacteria</taxon>
        <taxon>Rhodospirillales</taxon>
        <taxon>Rhodospirillaceae</taxon>
        <taxon>Roseospira</taxon>
    </lineage>
</organism>
<dbReference type="EMBL" id="WIVE01000021">
    <property type="protein sequence ID" value="MQX36534.1"/>
    <property type="molecule type" value="Genomic_DNA"/>
</dbReference>
<dbReference type="RefSeq" id="WP_153343129.1">
    <property type="nucleotide sequence ID" value="NZ_WIVE01000021.1"/>
</dbReference>
<dbReference type="Pfam" id="PF08269">
    <property type="entry name" value="dCache_2"/>
    <property type="match status" value="1"/>
</dbReference>
<sequence length="192" mass="21011">MRNHLRGLAAAAAIALAAPATLTATLTAPTPASAAEETSATAEEVITKVLEAARFLHDKGQAGFADFNNNARWVWKDSYVFVFSCLDNRMIAHPLRPDLVGRPILQMEDEKGNMLFQELCAAGESPEGGWVEYWWPRPGEAKASRKISYTTSTEVSFQPDVRVAAGIYDDSMSLEDLDALTERAVRPKKDAP</sequence>
<keyword evidence="3" id="KW-0812">Transmembrane</keyword>
<feature type="signal peptide" evidence="6">
    <location>
        <begin position="1"/>
        <end position="34"/>
    </location>
</feature>
<gene>
    <name evidence="8" type="ORF">GHC57_08395</name>
</gene>
<reference evidence="8 9" key="1">
    <citation type="submission" date="2019-10" db="EMBL/GenBank/DDBJ databases">
        <title>Draft whole-genome sequence of the purple nonsulfur photosynthetic bacterium Roseospira navarrensis DSM 15114.</title>
        <authorList>
            <person name="Kyndt J.A."/>
            <person name="Meyer T.E."/>
        </authorList>
    </citation>
    <scope>NUCLEOTIDE SEQUENCE [LARGE SCALE GENOMIC DNA]</scope>
    <source>
        <strain evidence="8 9">DSM 15114</strain>
    </source>
</reference>
<evidence type="ECO:0000259" key="7">
    <source>
        <dbReference type="SMART" id="SM01049"/>
    </source>
</evidence>
<keyword evidence="5" id="KW-0472">Membrane</keyword>
<dbReference type="SMART" id="SM01049">
    <property type="entry name" value="Cache_2"/>
    <property type="match status" value="1"/>
</dbReference>
<evidence type="ECO:0000256" key="3">
    <source>
        <dbReference type="ARBA" id="ARBA00022692"/>
    </source>
</evidence>
<dbReference type="InterPro" id="IPR004010">
    <property type="entry name" value="Double_Cache_2"/>
</dbReference>
<evidence type="ECO:0000256" key="6">
    <source>
        <dbReference type="SAM" id="SignalP"/>
    </source>
</evidence>
<protein>
    <submittedName>
        <fullName evidence="8">Calcium:proton antiporter</fullName>
    </submittedName>
</protein>
<dbReference type="AlphaFoldDB" id="A0A7X2D2R2"/>
<accession>A0A7X2D2R2</accession>
<dbReference type="Proteomes" id="UP000434582">
    <property type="component" value="Unassembled WGS sequence"/>
</dbReference>